<evidence type="ECO:0000313" key="14">
    <source>
        <dbReference type="EMBL" id="KAF0041477.1"/>
    </source>
</evidence>
<evidence type="ECO:0000313" key="15">
    <source>
        <dbReference type="Proteomes" id="UP000438429"/>
    </source>
</evidence>
<organism evidence="14 15">
    <name type="scientific">Scophthalmus maximus</name>
    <name type="common">Turbot</name>
    <name type="synonym">Psetta maxima</name>
    <dbReference type="NCBI Taxonomy" id="52904"/>
    <lineage>
        <taxon>Eukaryota</taxon>
        <taxon>Metazoa</taxon>
        <taxon>Chordata</taxon>
        <taxon>Craniata</taxon>
        <taxon>Vertebrata</taxon>
        <taxon>Euteleostomi</taxon>
        <taxon>Actinopterygii</taxon>
        <taxon>Neopterygii</taxon>
        <taxon>Teleostei</taxon>
        <taxon>Neoteleostei</taxon>
        <taxon>Acanthomorphata</taxon>
        <taxon>Carangaria</taxon>
        <taxon>Pleuronectiformes</taxon>
        <taxon>Pleuronectoidei</taxon>
        <taxon>Scophthalmidae</taxon>
        <taxon>Scophthalmus</taxon>
    </lineage>
</organism>
<keyword evidence="7 12" id="KW-0969">Cilium</keyword>
<name>A0A6A4T5F0_SCOMX</name>
<dbReference type="GO" id="GO:0005634">
    <property type="term" value="C:nucleus"/>
    <property type="evidence" value="ECO:0007669"/>
    <property type="project" value="UniProtKB-SubCell"/>
</dbReference>
<proteinExistence type="inferred from homology"/>
<evidence type="ECO:0000256" key="9">
    <source>
        <dbReference type="ARBA" id="ARBA00023212"/>
    </source>
</evidence>
<sequence>MVSNVYLDVASPGFPDGRSCSENIVEMVDMDEENFAISSSSPAIAAFDAVIGCIEDIIMEGEFQQLQQNFMDKYYLEFDDSDENKLSYTPIFNEYVDLLEGRLEQQVMERIPGFNMNTFTELLMQHKEEVAGDIFDLLLTFTDFMAFKEMFLDYRATLFPRTGRKCAHMLAVSLETTLLHHPRKRLIDNMDIQERNVASPRLPDGRSCSENIVDMIDVDEENFAISSSSAADAAFDAVIGCIEDIIMEGEFQQLQQNFMEKYYLEFDNSDENKLSYTPIFNEYVNLLEKHLEQQMMERIPGFNMDAFTELLVQHKEEVAGDIFDMLLTFTDFIAFKDMFLEYRAEKEGRGPDLSQGLVVTPLITAGSKHTDSTESQ</sequence>
<keyword evidence="10 12" id="KW-0539">Nucleus</keyword>
<evidence type="ECO:0000256" key="3">
    <source>
        <dbReference type="ARBA" id="ARBA00004300"/>
    </source>
</evidence>
<dbReference type="InterPro" id="IPR042541">
    <property type="entry name" value="BART_sf"/>
</dbReference>
<accession>A0A6A4T5F0</accession>
<keyword evidence="8 12" id="KW-0496">Mitochondrion</keyword>
<dbReference type="PANTHER" id="PTHR15487:SF4">
    <property type="entry name" value="ADP-RIBOSYLATION FACTOR-LIKE PROTEIN 2-BINDING PROTEIN"/>
    <property type="match status" value="1"/>
</dbReference>
<dbReference type="Gene3D" id="1.20.1520.10">
    <property type="entry name" value="ADP-ribosylation factor-like 2-binding protein, domain"/>
    <property type="match status" value="2"/>
</dbReference>
<dbReference type="PANTHER" id="PTHR15487">
    <property type="entry name" value="ADP-RIBOSYLATION FACTOR-LIKE PROTEIN 2-BINDING PROTEIN"/>
    <property type="match status" value="1"/>
</dbReference>
<evidence type="ECO:0000256" key="1">
    <source>
        <dbReference type="ARBA" id="ARBA00004120"/>
    </source>
</evidence>
<feature type="domain" description="BART" evidence="13">
    <location>
        <begin position="47"/>
        <end position="157"/>
    </location>
</feature>
<comment type="function">
    <text evidence="12">Plays a role as an effector of the ADP-ribosylation factor-like protein 2, ARL2.</text>
</comment>
<dbReference type="Proteomes" id="UP000438429">
    <property type="component" value="Unassembled WGS sequence"/>
</dbReference>
<evidence type="ECO:0000259" key="13">
    <source>
        <dbReference type="Pfam" id="PF11527"/>
    </source>
</evidence>
<evidence type="ECO:0000256" key="4">
    <source>
        <dbReference type="ARBA" id="ARBA00009880"/>
    </source>
</evidence>
<dbReference type="InterPro" id="IPR038849">
    <property type="entry name" value="ARL2BP"/>
</dbReference>
<dbReference type="EMBL" id="VEVO01000006">
    <property type="protein sequence ID" value="KAF0041477.1"/>
    <property type="molecule type" value="Genomic_DNA"/>
</dbReference>
<dbReference type="GO" id="GO:0005758">
    <property type="term" value="C:mitochondrial intermembrane space"/>
    <property type="evidence" value="ECO:0007669"/>
    <property type="project" value="UniProtKB-SubCell"/>
</dbReference>
<evidence type="ECO:0000256" key="7">
    <source>
        <dbReference type="ARBA" id="ARBA00023069"/>
    </source>
</evidence>
<keyword evidence="11 12" id="KW-0966">Cell projection</keyword>
<reference evidence="14 15" key="1">
    <citation type="submission" date="2019-06" db="EMBL/GenBank/DDBJ databases">
        <title>Draft genomes of female and male turbot (Scophthalmus maximus).</title>
        <authorList>
            <person name="Xu H."/>
            <person name="Xu X.-W."/>
            <person name="Shao C."/>
            <person name="Chen S."/>
        </authorList>
    </citation>
    <scope>NUCLEOTIDE SEQUENCE [LARGE SCALE GENOMIC DNA]</scope>
    <source>
        <strain evidence="14">Ysfricsl-2016a</strain>
        <tissue evidence="14">Blood</tissue>
    </source>
</reference>
<dbReference type="AlphaFoldDB" id="A0A6A4T5F0"/>
<protein>
    <recommendedName>
        <fullName evidence="5 12">ADP-ribosylation factor-like protein 2-binding protein</fullName>
        <shortName evidence="12">ARF-like 2-binding protein</shortName>
    </recommendedName>
</protein>
<evidence type="ECO:0000256" key="5">
    <source>
        <dbReference type="ARBA" id="ARBA00014849"/>
    </source>
</evidence>
<evidence type="ECO:0000256" key="10">
    <source>
        <dbReference type="ARBA" id="ARBA00023242"/>
    </source>
</evidence>
<dbReference type="GO" id="GO:0051457">
    <property type="term" value="P:maintenance of protein location in nucleus"/>
    <property type="evidence" value="ECO:0007669"/>
    <property type="project" value="TreeGrafter"/>
</dbReference>
<evidence type="ECO:0000256" key="8">
    <source>
        <dbReference type="ARBA" id="ARBA00023128"/>
    </source>
</evidence>
<evidence type="ECO:0000256" key="2">
    <source>
        <dbReference type="ARBA" id="ARBA00004123"/>
    </source>
</evidence>
<dbReference type="Pfam" id="PF11527">
    <property type="entry name" value="ARL2_Bind_BART"/>
    <property type="match status" value="2"/>
</dbReference>
<evidence type="ECO:0000256" key="11">
    <source>
        <dbReference type="ARBA" id="ARBA00023273"/>
    </source>
</evidence>
<dbReference type="GO" id="GO:0005813">
    <property type="term" value="C:centrosome"/>
    <property type="evidence" value="ECO:0007669"/>
    <property type="project" value="UniProtKB-SubCell"/>
</dbReference>
<keyword evidence="9 12" id="KW-0206">Cytoskeleton</keyword>
<gene>
    <name evidence="14" type="ORF">F2P81_007375</name>
</gene>
<feature type="domain" description="BART" evidence="13">
    <location>
        <begin position="235"/>
        <end position="348"/>
    </location>
</feature>
<comment type="subcellular location">
    <subcellularLocation>
        <location evidence="1 12">Cytoplasm</location>
        <location evidence="1 12">Cytoskeleton</location>
        <location evidence="1 12">Cilium basal body</location>
    </subcellularLocation>
    <subcellularLocation>
        <location evidence="3 12">Cytoplasm</location>
        <location evidence="3 12">Cytoskeleton</location>
        <location evidence="3 12">Microtubule organizing center</location>
        <location evidence="3 12">Centrosome</location>
    </subcellularLocation>
    <subcellularLocation>
        <location evidence="12">Cytoplasm</location>
    </subcellularLocation>
    <subcellularLocation>
        <location evidence="2 12">Nucleus</location>
    </subcellularLocation>
    <subcellularLocation>
        <location evidence="12">Mitochondrion intermembrane space</location>
    </subcellularLocation>
</comment>
<comment type="similarity">
    <text evidence="4 12">Belongs to the ARL2BP family.</text>
</comment>
<dbReference type="GO" id="GO:0005929">
    <property type="term" value="C:cilium"/>
    <property type="evidence" value="ECO:0007669"/>
    <property type="project" value="UniProtKB-UniRule"/>
</dbReference>
<evidence type="ECO:0000256" key="12">
    <source>
        <dbReference type="RuleBase" id="RU367099"/>
    </source>
</evidence>
<dbReference type="InterPro" id="IPR023379">
    <property type="entry name" value="BART_dom"/>
</dbReference>
<evidence type="ECO:0000256" key="6">
    <source>
        <dbReference type="ARBA" id="ARBA00022490"/>
    </source>
</evidence>
<keyword evidence="6 12" id="KW-0963">Cytoplasm</keyword>
<comment type="caution">
    <text evidence="14">The sequence shown here is derived from an EMBL/GenBank/DDBJ whole genome shotgun (WGS) entry which is preliminary data.</text>
</comment>